<feature type="transmembrane region" description="Helical" evidence="2">
    <location>
        <begin position="158"/>
        <end position="178"/>
    </location>
</feature>
<feature type="region of interest" description="Disordered" evidence="1">
    <location>
        <begin position="221"/>
        <end position="241"/>
    </location>
</feature>
<feature type="region of interest" description="Disordered" evidence="1">
    <location>
        <begin position="358"/>
        <end position="384"/>
    </location>
</feature>
<evidence type="ECO:0008006" key="5">
    <source>
        <dbReference type="Google" id="ProtNLM"/>
    </source>
</evidence>
<dbReference type="Proteomes" id="UP000219514">
    <property type="component" value="Unassembled WGS sequence"/>
</dbReference>
<dbReference type="RefSeq" id="WP_216359903.1">
    <property type="nucleotide sequence ID" value="NZ_JACHXB010000002.1"/>
</dbReference>
<name>A0A285EIZ0_9ACTN</name>
<feature type="region of interest" description="Disordered" evidence="1">
    <location>
        <begin position="470"/>
        <end position="511"/>
    </location>
</feature>
<dbReference type="InterPro" id="IPR025498">
    <property type="entry name" value="DUF4389"/>
</dbReference>
<reference evidence="3 4" key="1">
    <citation type="submission" date="2017-09" db="EMBL/GenBank/DDBJ databases">
        <authorList>
            <person name="Ehlers B."/>
            <person name="Leendertz F.H."/>
        </authorList>
    </citation>
    <scope>NUCLEOTIDE SEQUENCE [LARGE SCALE GENOMIC DNA]</scope>
    <source>
        <strain evidence="3 4">DSM 46844</strain>
    </source>
</reference>
<keyword evidence="4" id="KW-1185">Reference proteome</keyword>
<dbReference type="EMBL" id="OBDO01000014">
    <property type="protein sequence ID" value="SNX99055.1"/>
    <property type="molecule type" value="Genomic_DNA"/>
</dbReference>
<feature type="transmembrane region" description="Helical" evidence="2">
    <location>
        <begin position="29"/>
        <end position="59"/>
    </location>
</feature>
<evidence type="ECO:0000313" key="3">
    <source>
        <dbReference type="EMBL" id="SNX99055.1"/>
    </source>
</evidence>
<evidence type="ECO:0000256" key="1">
    <source>
        <dbReference type="SAM" id="MobiDB-lite"/>
    </source>
</evidence>
<keyword evidence="2" id="KW-0472">Membrane</keyword>
<feature type="compositionally biased region" description="Pro residues" evidence="1">
    <location>
        <begin position="477"/>
        <end position="494"/>
    </location>
</feature>
<sequence length="511" mass="53714">MTEEHAPYPVRVEAAMDRPLSRWLWLVKWFLLIPHVVVLAFLWVAFVVLTVVAWFAILVTGRYPRPLFAFTVGVLRWSWRVHYYGYGALGTDRYPPFTLADVPDYPARLDVPYPERLSRGLVLVKSWLLALPHLLLLSLFVGGGIWLAGGDGPEDSGWAAGGLIGLLVLVAGIVLLFTGRYPQPVYDFVLGLDRWVLRVAAYVALMTDRYPPFRLDMGGADPGTRPVGPGGPRPQGPTAAPVPPAGWSAGRVVAVVVGALLLFTSTGLLVGGASLAWADTTQREDGYLSTPTGLLSTSRYALVTGSITLDVAGDEWLVDDVLGDARLQVTPADPDVAVFLGVARAADAGRYLAGVGHRQVQETSPDGRLTGGRDVPGSAPTGAPGDLDIWVAQAEGAGTQTVDWTPADGDWTVVVMRADGSAGVDVGARAGVTAPALPWLWGALLLTGAVLLVAGALLVGLAVHRAVASPGPAGGVPAPPIPPPGPPVVPPAPRSAPSTDQPVGRLPEEPR</sequence>
<keyword evidence="2" id="KW-1133">Transmembrane helix</keyword>
<gene>
    <name evidence="3" type="ORF">SAMN06893097_11415</name>
</gene>
<organism evidence="3 4">
    <name type="scientific">Geodermatophilus sabuli</name>
    <dbReference type="NCBI Taxonomy" id="1564158"/>
    <lineage>
        <taxon>Bacteria</taxon>
        <taxon>Bacillati</taxon>
        <taxon>Actinomycetota</taxon>
        <taxon>Actinomycetes</taxon>
        <taxon>Geodermatophilales</taxon>
        <taxon>Geodermatophilaceae</taxon>
        <taxon>Geodermatophilus</taxon>
    </lineage>
</organism>
<feature type="transmembrane region" description="Helical" evidence="2">
    <location>
        <begin position="439"/>
        <end position="463"/>
    </location>
</feature>
<keyword evidence="2" id="KW-0812">Transmembrane</keyword>
<feature type="compositionally biased region" description="Pro residues" evidence="1">
    <location>
        <begin position="229"/>
        <end position="241"/>
    </location>
</feature>
<evidence type="ECO:0000313" key="4">
    <source>
        <dbReference type="Proteomes" id="UP000219514"/>
    </source>
</evidence>
<protein>
    <recommendedName>
        <fullName evidence="5">DUF4389 domain-containing protein</fullName>
    </recommendedName>
</protein>
<dbReference type="AlphaFoldDB" id="A0A285EIZ0"/>
<dbReference type="Pfam" id="PF14333">
    <property type="entry name" value="DUF4389"/>
    <property type="match status" value="2"/>
</dbReference>
<evidence type="ECO:0000256" key="2">
    <source>
        <dbReference type="SAM" id="Phobius"/>
    </source>
</evidence>
<proteinExistence type="predicted"/>
<feature type="transmembrane region" description="Helical" evidence="2">
    <location>
        <begin position="252"/>
        <end position="278"/>
    </location>
</feature>
<feature type="transmembrane region" description="Helical" evidence="2">
    <location>
        <begin position="126"/>
        <end position="146"/>
    </location>
</feature>
<accession>A0A285EIZ0</accession>